<dbReference type="InterPro" id="IPR029052">
    <property type="entry name" value="Metallo-depent_PP-like"/>
</dbReference>
<evidence type="ECO:0000313" key="3">
    <source>
        <dbReference type="EMBL" id="WEW58945.1"/>
    </source>
</evidence>
<dbReference type="Gene3D" id="3.60.21.10">
    <property type="match status" value="1"/>
</dbReference>
<sequence length="638" mass="70958">MPAAPLNQFTPAELFKAAPALSCCSVHAGISMFLRYVLQRILSVLLPLSIASLAYLHLYPFFHGCAFPVPDPDLAESAPAPTAFVNVLKEHFGYRHGGSSDGGDDDATRGVISPAPFRLLVLADPQIEGDSSLPGPNDGVWERIGRRWMEVVAAETWRERVVMFVSGVGDILFDDVLRSVGAVRKRLDLFGNDYYLGHIYRTLRWWARPTHVAVLGDLIGSQWVSDAEFRVRSGRYWNRVFKGGVRVDDEITVTGSDGYGSGPERIERLAAPGTDGEMAWSNRIISLAGNHDIGYAGDITEKRIERFEREFGRHNWDMRFQYPISTTNGSSKGEQPAPSLHLVVLDSLLLDTPALTPSLQDKTYTFLNDIISHRSRPVEDRTTFTLLLTHLPLHKEAGVCTDAPYFNFFDKDDEKPVNGELRYREGGLREQNHISDHLSHIGVLQGIFGMSGDSHARAGGIGRKGLVLTGHDHTGCDVVHFVNRTSSKPETSTETMPDWSWDAQRYKPGPHTARNSQSTPSIREITLRSMMGEFGGSAGLLSLWFDSNPSVMEWKYDIVTCKLGVQHIWWTVHIIGLVTLCMLMVWLGLCLFDGACFLSGTSNGNASTERKQVPEATTKLLMETNGADSKNREEKRRI</sequence>
<keyword evidence="2" id="KW-1133">Transmembrane helix</keyword>
<dbReference type="PANTHER" id="PTHR13315">
    <property type="entry name" value="METALLO PHOSPHOESTERASE RELATED"/>
    <property type="match status" value="1"/>
</dbReference>
<keyword evidence="2" id="KW-0812">Transmembrane</keyword>
<feature type="transmembrane region" description="Helical" evidence="2">
    <location>
        <begin position="568"/>
        <end position="592"/>
    </location>
</feature>
<keyword evidence="4" id="KW-1185">Reference proteome</keyword>
<accession>A0AAF0IIK9</accession>
<name>A0AAF0IIK9_9EURO</name>
<evidence type="ECO:0000256" key="1">
    <source>
        <dbReference type="ARBA" id="ARBA00023136"/>
    </source>
</evidence>
<keyword evidence="1 2" id="KW-0472">Membrane</keyword>
<gene>
    <name evidence="3" type="ORF">PRK78_004413</name>
</gene>
<evidence type="ECO:0000313" key="4">
    <source>
        <dbReference type="Proteomes" id="UP001219355"/>
    </source>
</evidence>
<dbReference type="InterPro" id="IPR033308">
    <property type="entry name" value="PGAP5/Cdc1/Ted1"/>
</dbReference>
<dbReference type="GO" id="GO:0016020">
    <property type="term" value="C:membrane"/>
    <property type="evidence" value="ECO:0007669"/>
    <property type="project" value="GOC"/>
</dbReference>
<evidence type="ECO:0008006" key="5">
    <source>
        <dbReference type="Google" id="ProtNLM"/>
    </source>
</evidence>
<dbReference type="GO" id="GO:0005783">
    <property type="term" value="C:endoplasmic reticulum"/>
    <property type="evidence" value="ECO:0007669"/>
    <property type="project" value="TreeGrafter"/>
</dbReference>
<dbReference type="PANTHER" id="PTHR13315:SF1">
    <property type="entry name" value="PROTEIN TED1"/>
    <property type="match status" value="1"/>
</dbReference>
<reference evidence="3" key="1">
    <citation type="submission" date="2023-03" db="EMBL/GenBank/DDBJ databases">
        <title>Emydomyces testavorans Genome Sequence.</title>
        <authorList>
            <person name="Hoyer L."/>
        </authorList>
    </citation>
    <scope>NUCLEOTIDE SEQUENCE</scope>
    <source>
        <strain evidence="3">16-2883</strain>
    </source>
</reference>
<evidence type="ECO:0000256" key="2">
    <source>
        <dbReference type="SAM" id="Phobius"/>
    </source>
</evidence>
<dbReference type="EMBL" id="CP120628">
    <property type="protein sequence ID" value="WEW58945.1"/>
    <property type="molecule type" value="Genomic_DNA"/>
</dbReference>
<dbReference type="AlphaFoldDB" id="A0AAF0IIK9"/>
<dbReference type="GO" id="GO:0006506">
    <property type="term" value="P:GPI anchor biosynthetic process"/>
    <property type="evidence" value="ECO:0007669"/>
    <property type="project" value="InterPro"/>
</dbReference>
<dbReference type="Proteomes" id="UP001219355">
    <property type="component" value="Chromosome 2"/>
</dbReference>
<protein>
    <recommendedName>
        <fullName evidence="5">Calcineurin-like phosphoesterase domain-containing protein</fullName>
    </recommendedName>
</protein>
<organism evidence="3 4">
    <name type="scientific">Emydomyces testavorans</name>
    <dbReference type="NCBI Taxonomy" id="2070801"/>
    <lineage>
        <taxon>Eukaryota</taxon>
        <taxon>Fungi</taxon>
        <taxon>Dikarya</taxon>
        <taxon>Ascomycota</taxon>
        <taxon>Pezizomycotina</taxon>
        <taxon>Eurotiomycetes</taxon>
        <taxon>Eurotiomycetidae</taxon>
        <taxon>Onygenales</taxon>
        <taxon>Nannizziopsiaceae</taxon>
        <taxon>Emydomyces</taxon>
    </lineage>
</organism>
<proteinExistence type="predicted"/>
<dbReference type="SUPFAM" id="SSF56300">
    <property type="entry name" value="Metallo-dependent phosphatases"/>
    <property type="match status" value="1"/>
</dbReference>